<protein>
    <recommendedName>
        <fullName evidence="4">Secreted protein</fullName>
    </recommendedName>
</protein>
<comment type="caution">
    <text evidence="2">The sequence shown here is derived from an EMBL/GenBank/DDBJ whole genome shotgun (WGS) entry which is preliminary data.</text>
</comment>
<feature type="signal peptide" evidence="1">
    <location>
        <begin position="1"/>
        <end position="20"/>
    </location>
</feature>
<accession>A0A5R8ZCL7</accession>
<keyword evidence="1" id="KW-0732">Signal</keyword>
<reference evidence="2 3" key="1">
    <citation type="submission" date="2019-05" db="EMBL/GenBank/DDBJ databases">
        <title>Pseudomonas sp. SC006 isolated from lettuce that can produce HBGAs.</title>
        <authorList>
            <person name="Wang D."/>
            <person name="Liao N."/>
            <person name="Liu D."/>
            <person name="Zhang Z."/>
            <person name="Zou S."/>
        </authorList>
    </citation>
    <scope>NUCLEOTIDE SEQUENCE [LARGE SCALE GENOMIC DNA]</scope>
    <source>
        <strain evidence="2 3">SC006</strain>
    </source>
</reference>
<evidence type="ECO:0000256" key="1">
    <source>
        <dbReference type="SAM" id="SignalP"/>
    </source>
</evidence>
<gene>
    <name evidence="2" type="ORF">FEM01_08255</name>
</gene>
<name>A0A5R8ZCL7_9PSED</name>
<proteinExistence type="predicted"/>
<evidence type="ECO:0000313" key="3">
    <source>
        <dbReference type="Proteomes" id="UP000309819"/>
    </source>
</evidence>
<dbReference type="Proteomes" id="UP000309819">
    <property type="component" value="Unassembled WGS sequence"/>
</dbReference>
<sequence length="103" mass="11598">MKLLSSWLMACALFSGAALASSPQAWNDQRQHMLKACLKASQFNNAHALGKPAEFDDRVGYSALLIEGVYRQKHMNKRTGTELCLYDHQRQQAFVTEWNAGKP</sequence>
<dbReference type="OrthoDB" id="8720220at2"/>
<dbReference type="RefSeq" id="WP_138218939.1">
    <property type="nucleotide sequence ID" value="NZ_VAUO01000002.1"/>
</dbReference>
<keyword evidence="3" id="KW-1185">Reference proteome</keyword>
<evidence type="ECO:0008006" key="4">
    <source>
        <dbReference type="Google" id="ProtNLM"/>
    </source>
</evidence>
<dbReference type="AlphaFoldDB" id="A0A5R8ZCL7"/>
<feature type="chain" id="PRO_5024403005" description="Secreted protein" evidence="1">
    <location>
        <begin position="21"/>
        <end position="103"/>
    </location>
</feature>
<organism evidence="2 3">
    <name type="scientific">Pseudomonas mosselii</name>
    <dbReference type="NCBI Taxonomy" id="78327"/>
    <lineage>
        <taxon>Bacteria</taxon>
        <taxon>Pseudomonadati</taxon>
        <taxon>Pseudomonadota</taxon>
        <taxon>Gammaproteobacteria</taxon>
        <taxon>Pseudomonadales</taxon>
        <taxon>Pseudomonadaceae</taxon>
        <taxon>Pseudomonas</taxon>
    </lineage>
</organism>
<dbReference type="EMBL" id="VAUO01000002">
    <property type="protein sequence ID" value="TLP63470.1"/>
    <property type="molecule type" value="Genomic_DNA"/>
</dbReference>
<evidence type="ECO:0000313" key="2">
    <source>
        <dbReference type="EMBL" id="TLP63470.1"/>
    </source>
</evidence>